<dbReference type="GO" id="GO:0047837">
    <property type="term" value="F:D-xylose 1-dehydrogenase (NADP+) activity"/>
    <property type="evidence" value="ECO:0007669"/>
    <property type="project" value="UniProtKB-EC"/>
</dbReference>
<dbReference type="InterPro" id="IPR050984">
    <property type="entry name" value="Gfo/Idh/MocA_domain"/>
</dbReference>
<dbReference type="EMBL" id="LJBN01000137">
    <property type="protein sequence ID" value="OOQ86556.1"/>
    <property type="molecule type" value="Genomic_DNA"/>
</dbReference>
<evidence type="ECO:0000256" key="3">
    <source>
        <dbReference type="ARBA" id="ARBA00038984"/>
    </source>
</evidence>
<reference evidence="9" key="1">
    <citation type="submission" date="2015-09" db="EMBL/GenBank/DDBJ databases">
        <authorList>
            <person name="Fill T.P."/>
            <person name="Baretta J.F."/>
            <person name="de Almeida L.G."/>
            <person name="Rocha M."/>
            <person name="de Souza D.H."/>
            <person name="Malavazi I."/>
            <person name="Cerdeira L.T."/>
            <person name="Hong H."/>
            <person name="Samborskyy M."/>
            <person name="de Vasconcelos A.T."/>
            <person name="Leadlay P."/>
            <person name="Rodrigues-Filho E."/>
        </authorList>
    </citation>
    <scope>NUCLEOTIDE SEQUENCE [LARGE SCALE GENOMIC DNA]</scope>
    <source>
        <strain evidence="9">LaBioMMi 136</strain>
    </source>
</reference>
<dbReference type="EC" id="1.1.1.179" evidence="3"/>
<dbReference type="PANTHER" id="PTHR22604">
    <property type="entry name" value="OXIDOREDUCTASES"/>
    <property type="match status" value="1"/>
</dbReference>
<protein>
    <recommendedName>
        <fullName evidence="3">D-xylose 1-dehydrogenase (NADP(+), D-xylono-1,5-lactone-forming)</fullName>
        <ecNumber evidence="3">1.1.1.179</ecNumber>
    </recommendedName>
    <alternativeName>
        <fullName evidence="4">D-xylose-NADP dehydrogenase</fullName>
    </alternativeName>
</protein>
<dbReference type="Proteomes" id="UP000190744">
    <property type="component" value="Unassembled WGS sequence"/>
</dbReference>
<gene>
    <name evidence="8" type="ORF">PEBR_20824</name>
</gene>
<evidence type="ECO:0000256" key="5">
    <source>
        <dbReference type="ARBA" id="ARBA00049233"/>
    </source>
</evidence>
<evidence type="ECO:0000256" key="4">
    <source>
        <dbReference type="ARBA" id="ARBA00042988"/>
    </source>
</evidence>
<name>A0A1S9RMG9_PENBI</name>
<proteinExistence type="inferred from homology"/>
<feature type="domain" description="Gfo/Idh/MocA-like oxidoreductase N-terminal" evidence="6">
    <location>
        <begin position="78"/>
        <end position="193"/>
    </location>
</feature>
<evidence type="ECO:0000259" key="6">
    <source>
        <dbReference type="Pfam" id="PF01408"/>
    </source>
</evidence>
<dbReference type="InterPro" id="IPR000683">
    <property type="entry name" value="Gfo/Idh/MocA-like_OxRdtase_N"/>
</dbReference>
<evidence type="ECO:0000313" key="9">
    <source>
        <dbReference type="Proteomes" id="UP000190744"/>
    </source>
</evidence>
<evidence type="ECO:0000259" key="7">
    <source>
        <dbReference type="Pfam" id="PF22725"/>
    </source>
</evidence>
<dbReference type="PANTHER" id="PTHR22604:SF105">
    <property type="entry name" value="TRANS-1,2-DIHYDROBENZENE-1,2-DIOL DEHYDROGENASE"/>
    <property type="match status" value="1"/>
</dbReference>
<dbReference type="InterPro" id="IPR055170">
    <property type="entry name" value="GFO_IDH_MocA-like_dom"/>
</dbReference>
<dbReference type="Gene3D" id="3.30.360.10">
    <property type="entry name" value="Dihydrodipicolinate Reductase, domain 2"/>
    <property type="match status" value="1"/>
</dbReference>
<evidence type="ECO:0000313" key="8">
    <source>
        <dbReference type="EMBL" id="OOQ86556.1"/>
    </source>
</evidence>
<comment type="caution">
    <text evidence="8">The sequence shown here is derived from an EMBL/GenBank/DDBJ whole genome shotgun (WGS) entry which is preliminary data.</text>
</comment>
<dbReference type="Gene3D" id="3.40.50.720">
    <property type="entry name" value="NAD(P)-binding Rossmann-like Domain"/>
    <property type="match status" value="1"/>
</dbReference>
<dbReference type="Pfam" id="PF22725">
    <property type="entry name" value="GFO_IDH_MocA_C3"/>
    <property type="match status" value="1"/>
</dbReference>
<comment type="catalytic activity">
    <reaction evidence="5">
        <text>D-xylose + NADP(+) = D-xylono-1,5-lactone + NADPH + H(+)</text>
        <dbReference type="Rhea" id="RHEA:22000"/>
        <dbReference type="ChEBI" id="CHEBI:15378"/>
        <dbReference type="ChEBI" id="CHEBI:15867"/>
        <dbReference type="ChEBI" id="CHEBI:53455"/>
        <dbReference type="ChEBI" id="CHEBI:57783"/>
        <dbReference type="ChEBI" id="CHEBI:58349"/>
        <dbReference type="EC" id="1.1.1.179"/>
    </reaction>
</comment>
<comment type="similarity">
    <text evidence="1">Belongs to the Gfo/Idh/MocA family.</text>
</comment>
<feature type="domain" description="GFO/IDH/MocA-like oxidoreductase" evidence="7">
    <location>
        <begin position="239"/>
        <end position="334"/>
    </location>
</feature>
<evidence type="ECO:0000256" key="1">
    <source>
        <dbReference type="ARBA" id="ARBA00010928"/>
    </source>
</evidence>
<dbReference type="SUPFAM" id="SSF55347">
    <property type="entry name" value="Glyceraldehyde-3-phosphate dehydrogenase-like, C-terminal domain"/>
    <property type="match status" value="1"/>
</dbReference>
<dbReference type="Pfam" id="PF01408">
    <property type="entry name" value="GFO_IDH_MocA"/>
    <property type="match status" value="1"/>
</dbReference>
<organism evidence="8 9">
    <name type="scientific">Penicillium brasilianum</name>
    <dbReference type="NCBI Taxonomy" id="104259"/>
    <lineage>
        <taxon>Eukaryota</taxon>
        <taxon>Fungi</taxon>
        <taxon>Dikarya</taxon>
        <taxon>Ascomycota</taxon>
        <taxon>Pezizomycotina</taxon>
        <taxon>Eurotiomycetes</taxon>
        <taxon>Eurotiomycetidae</taxon>
        <taxon>Eurotiales</taxon>
        <taxon>Aspergillaceae</taxon>
        <taxon>Penicillium</taxon>
    </lineage>
</organism>
<dbReference type="InterPro" id="IPR036291">
    <property type="entry name" value="NAD(P)-bd_dom_sf"/>
</dbReference>
<keyword evidence="2" id="KW-0560">Oxidoreductase</keyword>
<evidence type="ECO:0000256" key="2">
    <source>
        <dbReference type="ARBA" id="ARBA00023002"/>
    </source>
</evidence>
<accession>A0A1S9RMG9</accession>
<dbReference type="GO" id="GO:0000166">
    <property type="term" value="F:nucleotide binding"/>
    <property type="evidence" value="ECO:0007669"/>
    <property type="project" value="InterPro"/>
</dbReference>
<dbReference type="SUPFAM" id="SSF51735">
    <property type="entry name" value="NAD(P)-binding Rossmann-fold domains"/>
    <property type="match status" value="1"/>
</dbReference>
<dbReference type="AlphaFoldDB" id="A0A1S9RMG9"/>
<sequence length="488" mass="55651">MYPRLNRFRWSNQRWLRKGYHLRRDVIVLYYKPSPTESIRYTGTRLIQGHFMMVFDALYRIYAGFISPPPAKKRDDAIRFGLLGASSIAPVSLIAPAKAHSEVIVAAIAARDRPRAEAYARKHGIPIVHSSYEERVSFGIHPELLQDPSIDAIYIALPNSFHYEWAIRSLRAGKHVLLEKPSCSNAEETRALFTHPLLKAPNAPILLEAFHYRFHPAWQTFLGHIHDPAMGRVKNAFVQQYLPKGVIPDNDIRWRFDLAGGAMIDFGTYTVNCLRQIFKQEPSEVLEAKYRGLASPPASLVEADQVDQAMTARYRMADGATGTLIADLSASGGWPLLPTSWTRNLPRLGWPKCEVELEERVVEDSEGRVHTVKRNVVIWNHLMPSIYHRVDVEDTHAIRRGEQVVKTWTECKREKAYQWPAGDVRAGIEQGWWTSYLYQLHEFVNKVKGREGSGVWVDAEDSIKQMEAVDETYRKAGLKVRPGTAFEP</sequence>